<dbReference type="CDD" id="cd03801">
    <property type="entry name" value="GT4_PimA-like"/>
    <property type="match status" value="1"/>
</dbReference>
<accession>A0ABM9AFQ6</accession>
<keyword evidence="2" id="KW-1185">Reference proteome</keyword>
<evidence type="ECO:0008006" key="3">
    <source>
        <dbReference type="Google" id="ProtNLM"/>
    </source>
</evidence>
<evidence type="ECO:0000313" key="2">
    <source>
        <dbReference type="Proteomes" id="UP000838100"/>
    </source>
</evidence>
<gene>
    <name evidence="1" type="ORF">SIN8267_02146</name>
</gene>
<dbReference type="RefSeq" id="WP_237444728.1">
    <property type="nucleotide sequence ID" value="NZ_CAKLPX010000002.1"/>
</dbReference>
<proteinExistence type="predicted"/>
<dbReference type="Pfam" id="PF13692">
    <property type="entry name" value="Glyco_trans_1_4"/>
    <property type="match status" value="1"/>
</dbReference>
<dbReference type="Proteomes" id="UP000838100">
    <property type="component" value="Unassembled WGS sequence"/>
</dbReference>
<dbReference type="SUPFAM" id="SSF53756">
    <property type="entry name" value="UDP-Glycosyltransferase/glycogen phosphorylase"/>
    <property type="match status" value="1"/>
</dbReference>
<dbReference type="EMBL" id="CAKLPX010000002">
    <property type="protein sequence ID" value="CAH0992031.1"/>
    <property type="molecule type" value="Genomic_DNA"/>
</dbReference>
<organism evidence="1 2">
    <name type="scientific">Sinobacterium norvegicum</name>
    <dbReference type="NCBI Taxonomy" id="1641715"/>
    <lineage>
        <taxon>Bacteria</taxon>
        <taxon>Pseudomonadati</taxon>
        <taxon>Pseudomonadota</taxon>
        <taxon>Gammaproteobacteria</taxon>
        <taxon>Cellvibrionales</taxon>
        <taxon>Spongiibacteraceae</taxon>
        <taxon>Sinobacterium</taxon>
    </lineage>
</organism>
<name>A0ABM9AFQ6_9GAMM</name>
<evidence type="ECO:0000313" key="1">
    <source>
        <dbReference type="EMBL" id="CAH0992031.1"/>
    </source>
</evidence>
<comment type="caution">
    <text evidence="1">The sequence shown here is derived from an EMBL/GenBank/DDBJ whole genome shotgun (WGS) entry which is preliminary data.</text>
</comment>
<protein>
    <recommendedName>
        <fullName evidence="3">Glycosyltransferase</fullName>
    </recommendedName>
</protein>
<reference evidence="1" key="1">
    <citation type="submission" date="2021-12" db="EMBL/GenBank/DDBJ databases">
        <authorList>
            <person name="Rodrigo-Torres L."/>
            <person name="Arahal R. D."/>
            <person name="Lucena T."/>
        </authorList>
    </citation>
    <scope>NUCLEOTIDE SEQUENCE</scope>
    <source>
        <strain evidence="1">CECT 8267</strain>
    </source>
</reference>
<dbReference type="Gene3D" id="3.40.50.2000">
    <property type="entry name" value="Glycogen Phosphorylase B"/>
    <property type="match status" value="1"/>
</dbReference>
<sequence length="417" mass="47400">MLNRCSAGTETQPKLLIIGYVWPEPNSSAAGRRMMTFIQLFLAQEWQLRFASPAQKGEHHVDLEAMGVAADSIALNCASFDDYVADYQPDMVLFDRFMMEEQFGWRVEQQCPEALRILDTEDLHFLRHARHNAVKQQRQVCYQDYCTDMAKREVAAIYRSDLTLMISEYECQLLREQFGVPASLLCHNPFMLPEAAPLDSLPSFEQRQHFVSIGNFRHEPNWDAVLQLKQLWPKIRQRLPQAELHVYGAYPPKKATQLHQAKQGFMVKGWADDAQQVVAGAKVLLAPLRFGAGQKGKLVEAMLCGTPSVTTPVGAEAMGDGGEWPGLICNSDEEFIDAAVGLYQGADWLVKQQHSRRLLAANYDYSSLSAQLLTRIEVVKDNLAQLRLANFTGQMLRHHHHKSTQYMAQWIEEKNKH</sequence>